<sequence length="126" mass="13764">MSGMKGRCKFVPEGVGANCTGYHRVKHGSEEALQRAVAKVGPISVAIYVDETFMHYKNGIYNNSICLSRYLNHGVLVVGYGSENGSDYWIVKNSWGESWGVAGYVLMSRNARNQCGIASHAVFPSV</sequence>
<feature type="domain" description="Peptidase C1A papain C-terminal" evidence="3">
    <location>
        <begin position="1"/>
        <end position="125"/>
    </location>
</feature>
<dbReference type="InterPro" id="IPR000668">
    <property type="entry name" value="Peptidase_C1A_C"/>
</dbReference>
<keyword evidence="2" id="KW-1015">Disulfide bond</keyword>
<proteinExistence type="inferred from homology"/>
<dbReference type="InterPro" id="IPR038765">
    <property type="entry name" value="Papain-like_cys_pep_sf"/>
</dbReference>
<comment type="caution">
    <text evidence="4">The sequence shown here is derived from an EMBL/GenBank/DDBJ whole genome shotgun (WGS) entry which is preliminary data.</text>
</comment>
<protein>
    <submittedName>
        <fullName evidence="4">Cathepsin K</fullName>
    </submittedName>
</protein>
<dbReference type="PROSITE" id="PS00640">
    <property type="entry name" value="THIOL_PROTEASE_ASN"/>
    <property type="match status" value="1"/>
</dbReference>
<keyword evidence="5" id="KW-1185">Reference proteome</keyword>
<evidence type="ECO:0000313" key="4">
    <source>
        <dbReference type="EMBL" id="GIY64834.1"/>
    </source>
</evidence>
<dbReference type="InterPro" id="IPR039417">
    <property type="entry name" value="Peptidase_C1A_papain-like"/>
</dbReference>
<dbReference type="InterPro" id="IPR025661">
    <property type="entry name" value="Pept_asp_AS"/>
</dbReference>
<name>A0AAV4V595_9ARAC</name>
<comment type="similarity">
    <text evidence="1">Belongs to the peptidase C1 family.</text>
</comment>
<dbReference type="InterPro" id="IPR025660">
    <property type="entry name" value="Pept_his_AS"/>
</dbReference>
<evidence type="ECO:0000256" key="2">
    <source>
        <dbReference type="ARBA" id="ARBA00023157"/>
    </source>
</evidence>
<evidence type="ECO:0000313" key="5">
    <source>
        <dbReference type="Proteomes" id="UP001054837"/>
    </source>
</evidence>
<dbReference type="GO" id="GO:0006508">
    <property type="term" value="P:proteolysis"/>
    <property type="evidence" value="ECO:0007669"/>
    <property type="project" value="InterPro"/>
</dbReference>
<dbReference type="InterPro" id="IPR013128">
    <property type="entry name" value="Peptidase_C1A"/>
</dbReference>
<evidence type="ECO:0000256" key="1">
    <source>
        <dbReference type="ARBA" id="ARBA00008455"/>
    </source>
</evidence>
<dbReference type="GO" id="GO:0008234">
    <property type="term" value="F:cysteine-type peptidase activity"/>
    <property type="evidence" value="ECO:0007669"/>
    <property type="project" value="InterPro"/>
</dbReference>
<dbReference type="Proteomes" id="UP001054837">
    <property type="component" value="Unassembled WGS sequence"/>
</dbReference>
<dbReference type="SUPFAM" id="SSF54001">
    <property type="entry name" value="Cysteine proteinases"/>
    <property type="match status" value="1"/>
</dbReference>
<gene>
    <name evidence="4" type="primary">CTSK</name>
    <name evidence="4" type="ORF">CDAR_520901</name>
</gene>
<dbReference type="Pfam" id="PF00112">
    <property type="entry name" value="Peptidase_C1"/>
    <property type="match status" value="1"/>
</dbReference>
<accession>A0AAV4V595</accession>
<dbReference type="EMBL" id="BPLQ01012351">
    <property type="protein sequence ID" value="GIY64834.1"/>
    <property type="molecule type" value="Genomic_DNA"/>
</dbReference>
<dbReference type="SMART" id="SM00645">
    <property type="entry name" value="Pept_C1"/>
    <property type="match status" value="1"/>
</dbReference>
<dbReference type="PROSITE" id="PS00639">
    <property type="entry name" value="THIOL_PROTEASE_HIS"/>
    <property type="match status" value="1"/>
</dbReference>
<reference evidence="4 5" key="1">
    <citation type="submission" date="2021-06" db="EMBL/GenBank/DDBJ databases">
        <title>Caerostris darwini draft genome.</title>
        <authorList>
            <person name="Kono N."/>
            <person name="Arakawa K."/>
        </authorList>
    </citation>
    <scope>NUCLEOTIDE SEQUENCE [LARGE SCALE GENOMIC DNA]</scope>
</reference>
<evidence type="ECO:0000259" key="3">
    <source>
        <dbReference type="SMART" id="SM00645"/>
    </source>
</evidence>
<dbReference type="Gene3D" id="3.90.70.10">
    <property type="entry name" value="Cysteine proteinases"/>
    <property type="match status" value="1"/>
</dbReference>
<dbReference type="CDD" id="cd02248">
    <property type="entry name" value="Peptidase_C1A"/>
    <property type="match status" value="1"/>
</dbReference>
<dbReference type="PANTHER" id="PTHR12411">
    <property type="entry name" value="CYSTEINE PROTEASE FAMILY C1-RELATED"/>
    <property type="match status" value="1"/>
</dbReference>
<organism evidence="4 5">
    <name type="scientific">Caerostris darwini</name>
    <dbReference type="NCBI Taxonomy" id="1538125"/>
    <lineage>
        <taxon>Eukaryota</taxon>
        <taxon>Metazoa</taxon>
        <taxon>Ecdysozoa</taxon>
        <taxon>Arthropoda</taxon>
        <taxon>Chelicerata</taxon>
        <taxon>Arachnida</taxon>
        <taxon>Araneae</taxon>
        <taxon>Araneomorphae</taxon>
        <taxon>Entelegynae</taxon>
        <taxon>Araneoidea</taxon>
        <taxon>Araneidae</taxon>
        <taxon>Caerostris</taxon>
    </lineage>
</organism>
<dbReference type="AlphaFoldDB" id="A0AAV4V595"/>